<dbReference type="GO" id="GO:0006351">
    <property type="term" value="P:DNA-templated transcription"/>
    <property type="evidence" value="ECO:0007669"/>
    <property type="project" value="InterPro"/>
</dbReference>
<sequence>MEAERPVRRAGIARRRKIALACEPCRERKSRCDGHKPMCSSCVRRALPLSRCVYKVENLRSACGDEYVQALHQRILELERCCSAAAISTPEEASNRAVPISGSHVSEAGSGGGPAVEPGTEPNDPSETQSITGQHSRMQQPSIEAQCNAEAQNSYAKVQDPRNSIDSASHVTGMGALINASGDGSSSSQRAQYFGSSSTASLMDFLAHDTEQQGHREMVAPQRSSPYKANGESQLWSRDTPSVAQSNGFVLPPRDFADHLLGCFWDRVYCMYPFFDRCSFQKAYENLWMPTHRAIHQTTALNVGLGDRMNSGPTSIVFNCALNTMFALGCHLTDLPIQDRETTVYRFFLRAKHHIGLDMIDIHSIGVVQTLLIVALFLQSTPYPHRCWNSIGTACRLALGLGLHDAQLEKSKDPLEREIHRRTWHGCVMLDMTVSMTYGRPSMTAHLKSVPLPGGFDLRTRQVTEEFSLAAFYVWTIKLYSILDTILADVYKAWHGRSSETTPRAQQPEIDIIVQLENQLLQYQFSIPPHLSWTEQSPLASESLDHSILSRQRTVLHLRYLYLQLLLYRPKFTQLCFAEKADRPQNQSSDSLHSFMLGKCASGCIQAAMDLVSLVHDTHKTSAADTWWYNGFYTSTAAMILIMSCKCLLGKYYEKSRIGHAWQQAETVLQHMASFSISARNTLGFLQKVWAQVLPNSDANRDSSLDSHPASTDPFLGYDQAGIQAPFCTSEPFHLNGGVVSDELGFLGPFEFNEFQDWFPQVGI</sequence>
<evidence type="ECO:0000256" key="5">
    <source>
        <dbReference type="ARBA" id="ARBA00023242"/>
    </source>
</evidence>
<evidence type="ECO:0000256" key="1">
    <source>
        <dbReference type="ARBA" id="ARBA00022723"/>
    </source>
</evidence>
<feature type="compositionally biased region" description="Polar residues" evidence="6">
    <location>
        <begin position="222"/>
        <end position="237"/>
    </location>
</feature>
<dbReference type="SMART" id="SM00906">
    <property type="entry name" value="Fungal_trans"/>
    <property type="match status" value="1"/>
</dbReference>
<dbReference type="Pfam" id="PF04082">
    <property type="entry name" value="Fungal_trans"/>
    <property type="match status" value="1"/>
</dbReference>
<keyword evidence="1" id="KW-0479">Metal-binding</keyword>
<evidence type="ECO:0000256" key="2">
    <source>
        <dbReference type="ARBA" id="ARBA00023015"/>
    </source>
</evidence>
<evidence type="ECO:0000313" key="8">
    <source>
        <dbReference type="EMBL" id="KAJ5556573.1"/>
    </source>
</evidence>
<dbReference type="Gene3D" id="4.10.240.10">
    <property type="entry name" value="Zn(2)-C6 fungal-type DNA-binding domain"/>
    <property type="match status" value="1"/>
</dbReference>
<evidence type="ECO:0000256" key="3">
    <source>
        <dbReference type="ARBA" id="ARBA00023125"/>
    </source>
</evidence>
<dbReference type="SUPFAM" id="SSF57701">
    <property type="entry name" value="Zn2/Cys6 DNA-binding domain"/>
    <property type="match status" value="1"/>
</dbReference>
<dbReference type="AlphaFoldDB" id="A0AAD6D732"/>
<name>A0AAD6D732_9EURO</name>
<dbReference type="GO" id="GO:0000978">
    <property type="term" value="F:RNA polymerase II cis-regulatory region sequence-specific DNA binding"/>
    <property type="evidence" value="ECO:0007669"/>
    <property type="project" value="TreeGrafter"/>
</dbReference>
<feature type="compositionally biased region" description="Polar residues" evidence="6">
    <location>
        <begin position="123"/>
        <end position="142"/>
    </location>
</feature>
<feature type="region of interest" description="Disordered" evidence="6">
    <location>
        <begin position="217"/>
        <end position="237"/>
    </location>
</feature>
<dbReference type="GO" id="GO:0000435">
    <property type="term" value="P:positive regulation of transcription from RNA polymerase II promoter by galactose"/>
    <property type="evidence" value="ECO:0007669"/>
    <property type="project" value="TreeGrafter"/>
</dbReference>
<keyword evidence="3" id="KW-0238">DNA-binding</keyword>
<dbReference type="SMART" id="SM00066">
    <property type="entry name" value="GAL4"/>
    <property type="match status" value="1"/>
</dbReference>
<evidence type="ECO:0000313" key="9">
    <source>
        <dbReference type="Proteomes" id="UP001220324"/>
    </source>
</evidence>
<keyword evidence="9" id="KW-1185">Reference proteome</keyword>
<proteinExistence type="predicted"/>
<dbReference type="InterPro" id="IPR051127">
    <property type="entry name" value="Fungal_SecMet_Regulators"/>
</dbReference>
<dbReference type="GO" id="GO:0000981">
    <property type="term" value="F:DNA-binding transcription factor activity, RNA polymerase II-specific"/>
    <property type="evidence" value="ECO:0007669"/>
    <property type="project" value="InterPro"/>
</dbReference>
<evidence type="ECO:0000256" key="6">
    <source>
        <dbReference type="SAM" id="MobiDB-lite"/>
    </source>
</evidence>
<dbReference type="CDD" id="cd12148">
    <property type="entry name" value="fungal_TF_MHR"/>
    <property type="match status" value="1"/>
</dbReference>
<gene>
    <name evidence="8" type="ORF">N7494_000488</name>
</gene>
<keyword evidence="5" id="KW-0539">Nucleus</keyword>
<evidence type="ECO:0000256" key="4">
    <source>
        <dbReference type="ARBA" id="ARBA00023163"/>
    </source>
</evidence>
<dbReference type="InterPro" id="IPR036864">
    <property type="entry name" value="Zn2-C6_fun-type_DNA-bd_sf"/>
</dbReference>
<feature type="domain" description="Zn(2)-C6 fungal-type" evidence="7">
    <location>
        <begin position="21"/>
        <end position="54"/>
    </location>
</feature>
<dbReference type="EMBL" id="JAQIZZ010000001">
    <property type="protein sequence ID" value="KAJ5556573.1"/>
    <property type="molecule type" value="Genomic_DNA"/>
</dbReference>
<dbReference type="PANTHER" id="PTHR47424">
    <property type="entry name" value="REGULATORY PROTEIN GAL4"/>
    <property type="match status" value="1"/>
</dbReference>
<dbReference type="GO" id="GO:0008270">
    <property type="term" value="F:zinc ion binding"/>
    <property type="evidence" value="ECO:0007669"/>
    <property type="project" value="InterPro"/>
</dbReference>
<feature type="region of interest" description="Disordered" evidence="6">
    <location>
        <begin position="92"/>
        <end position="142"/>
    </location>
</feature>
<evidence type="ECO:0000259" key="7">
    <source>
        <dbReference type="PROSITE" id="PS50048"/>
    </source>
</evidence>
<dbReference type="PROSITE" id="PS50048">
    <property type="entry name" value="ZN2_CY6_FUNGAL_2"/>
    <property type="match status" value="1"/>
</dbReference>
<protein>
    <recommendedName>
        <fullName evidence="7">Zn(2)-C6 fungal-type domain-containing protein</fullName>
    </recommendedName>
</protein>
<dbReference type="InterPro" id="IPR001138">
    <property type="entry name" value="Zn2Cys6_DnaBD"/>
</dbReference>
<accession>A0AAD6D732</accession>
<reference evidence="8 9" key="1">
    <citation type="journal article" date="2023" name="IMA Fungus">
        <title>Comparative genomic study of the Penicillium genus elucidates a diverse pangenome and 15 lateral gene transfer events.</title>
        <authorList>
            <person name="Petersen C."/>
            <person name="Sorensen T."/>
            <person name="Nielsen M.R."/>
            <person name="Sondergaard T.E."/>
            <person name="Sorensen J.L."/>
            <person name="Fitzpatrick D.A."/>
            <person name="Frisvad J.C."/>
            <person name="Nielsen K.L."/>
        </authorList>
    </citation>
    <scope>NUCLEOTIDE SEQUENCE [LARGE SCALE GENOMIC DNA]</scope>
    <source>
        <strain evidence="8 9">IBT 35679</strain>
    </source>
</reference>
<keyword evidence="2" id="KW-0805">Transcription regulation</keyword>
<comment type="caution">
    <text evidence="8">The sequence shown here is derived from an EMBL/GenBank/DDBJ whole genome shotgun (WGS) entry which is preliminary data.</text>
</comment>
<dbReference type="InterPro" id="IPR007219">
    <property type="entry name" value="XnlR_reg_dom"/>
</dbReference>
<dbReference type="PANTHER" id="PTHR47424:SF3">
    <property type="entry name" value="REGULATORY PROTEIN GAL4"/>
    <property type="match status" value="1"/>
</dbReference>
<dbReference type="Pfam" id="PF00172">
    <property type="entry name" value="Zn_clus"/>
    <property type="match status" value="1"/>
</dbReference>
<dbReference type="Proteomes" id="UP001220324">
    <property type="component" value="Unassembled WGS sequence"/>
</dbReference>
<keyword evidence="4" id="KW-0804">Transcription</keyword>
<dbReference type="GO" id="GO:0005634">
    <property type="term" value="C:nucleus"/>
    <property type="evidence" value="ECO:0007669"/>
    <property type="project" value="TreeGrafter"/>
</dbReference>
<organism evidence="8 9">
    <name type="scientific">Penicillium frequentans</name>
    <dbReference type="NCBI Taxonomy" id="3151616"/>
    <lineage>
        <taxon>Eukaryota</taxon>
        <taxon>Fungi</taxon>
        <taxon>Dikarya</taxon>
        <taxon>Ascomycota</taxon>
        <taxon>Pezizomycotina</taxon>
        <taxon>Eurotiomycetes</taxon>
        <taxon>Eurotiomycetidae</taxon>
        <taxon>Eurotiales</taxon>
        <taxon>Aspergillaceae</taxon>
        <taxon>Penicillium</taxon>
    </lineage>
</organism>
<dbReference type="CDD" id="cd00067">
    <property type="entry name" value="GAL4"/>
    <property type="match status" value="1"/>
</dbReference>